<keyword evidence="1" id="KW-0378">Hydrolase</keyword>
<proteinExistence type="predicted"/>
<protein>
    <submittedName>
        <fullName evidence="3">Acid phosphatase</fullName>
    </submittedName>
</protein>
<keyword evidence="2" id="KW-1185">Reference proteome</keyword>
<evidence type="ECO:0000256" key="1">
    <source>
        <dbReference type="ARBA" id="ARBA00022801"/>
    </source>
</evidence>
<dbReference type="PANTHER" id="PTHR11567:SF110">
    <property type="entry name" value="2-PHOSPHOXYLOSE PHOSPHATASE 1"/>
    <property type="match status" value="1"/>
</dbReference>
<evidence type="ECO:0000313" key="3">
    <source>
        <dbReference type="WBParaSite" id="maker-unitig_12983-snap-gene-0.1-mRNA-1"/>
    </source>
</evidence>
<dbReference type="Gene3D" id="3.40.50.1240">
    <property type="entry name" value="Phosphoglycerate mutase-like"/>
    <property type="match status" value="1"/>
</dbReference>
<dbReference type="Proteomes" id="UP000095280">
    <property type="component" value="Unplaced"/>
</dbReference>
<dbReference type="InterPro" id="IPR029033">
    <property type="entry name" value="His_PPase_superfam"/>
</dbReference>
<dbReference type="PROSITE" id="PS00778">
    <property type="entry name" value="HIS_ACID_PHOSPHAT_2"/>
    <property type="match status" value="1"/>
</dbReference>
<dbReference type="GO" id="GO:0016791">
    <property type="term" value="F:phosphatase activity"/>
    <property type="evidence" value="ECO:0007669"/>
    <property type="project" value="TreeGrafter"/>
</dbReference>
<organism evidence="2 3">
    <name type="scientific">Macrostomum lignano</name>
    <dbReference type="NCBI Taxonomy" id="282301"/>
    <lineage>
        <taxon>Eukaryota</taxon>
        <taxon>Metazoa</taxon>
        <taxon>Spiralia</taxon>
        <taxon>Lophotrochozoa</taxon>
        <taxon>Platyhelminthes</taxon>
        <taxon>Rhabditophora</taxon>
        <taxon>Macrostomorpha</taxon>
        <taxon>Macrostomida</taxon>
        <taxon>Macrostomidae</taxon>
        <taxon>Macrostomum</taxon>
    </lineage>
</organism>
<name>A0A1I8F2G5_9PLAT</name>
<dbReference type="SUPFAM" id="SSF53254">
    <property type="entry name" value="Phosphoglycerate mutase-like"/>
    <property type="match status" value="1"/>
</dbReference>
<dbReference type="PROSITE" id="PS00616">
    <property type="entry name" value="HIS_ACID_PHOSPHAT_1"/>
    <property type="match status" value="1"/>
</dbReference>
<reference evidence="3" key="1">
    <citation type="submission" date="2016-11" db="UniProtKB">
        <authorList>
            <consortium name="WormBaseParasite"/>
        </authorList>
    </citation>
    <scope>IDENTIFICATION</scope>
</reference>
<sequence length="558" mass="62484">FWRQFAGARRIRRCVATVACLSIGSVILLYLAAQPWWPSFPLLNESARHLNKSPANAQSSSTSRRLGNDDTQQLLSEAARYCNSPVHTGRWHRQELDRLASSNVAGHRVRALLVVFRHGDRMPLTRLDDSSFVPTVLRNVYHRRSCRLAEVTSAPEWLRAKLDWSTRQMLDRLPKLTQSVPAAAGGDSFATRTSRRFYEEADVCQSGLRACAIRRAYYIPHKTRGPPRISHARSSASPRTLSTLSGVLYGFYVNSEGDGDGHSVDSDGEGQAARQPVEISADFRLCPGPGECPACPLLPRLTRRISRRRWRLRERHYEQLVDAYRALFDEPVKDSALLDLLLPLRCWSGNASSLLSLLSSSASSLLSADPPADLLQAHNSVSRLMMTGKKRLSQLYSRLAVAHARPLLLDLANRLLTHSEESLSVSLFSGHDNTLEFLLHSLGIWDGTWPRLAANLAFELLSGDVNSNPTRFRLMYNGRDLTGRLTFCADGDSPGSGCAVSRLMEFAQRGMLQSVGFSSYEALWNLWERGARDCRRKAAKKHEEKMPSERSRLKEQSC</sequence>
<evidence type="ECO:0000313" key="2">
    <source>
        <dbReference type="Proteomes" id="UP000095280"/>
    </source>
</evidence>
<dbReference type="AlphaFoldDB" id="A0A1I8F2G5"/>
<dbReference type="PANTHER" id="PTHR11567">
    <property type="entry name" value="ACID PHOSPHATASE-RELATED"/>
    <property type="match status" value="1"/>
</dbReference>
<dbReference type="WBParaSite" id="maker-unitig_12983-snap-gene-0.1-mRNA-1">
    <property type="protein sequence ID" value="maker-unitig_12983-snap-gene-0.1-mRNA-1"/>
    <property type="gene ID" value="maker-unitig_12983-snap-gene-0.1"/>
</dbReference>
<accession>A0A1I8F2G5</accession>
<dbReference type="InterPro" id="IPR050645">
    <property type="entry name" value="Histidine_acid_phosphatase"/>
</dbReference>
<dbReference type="InterPro" id="IPR033379">
    <property type="entry name" value="Acid_Pase_AS"/>
</dbReference>